<comment type="subcellular location">
    <subcellularLocation>
        <location evidence="1">Periplasm</location>
    </subcellularLocation>
</comment>
<dbReference type="PANTHER" id="PTHR30504:SF2">
    <property type="entry name" value="GLUCANS BIOSYNTHESIS PROTEIN G"/>
    <property type="match status" value="1"/>
</dbReference>
<evidence type="ECO:0000256" key="5">
    <source>
        <dbReference type="SAM" id="SignalP"/>
    </source>
</evidence>
<keyword evidence="4" id="KW-0574">Periplasm</keyword>
<dbReference type="Proteomes" id="UP000707245">
    <property type="component" value="Unassembled WGS sequence"/>
</dbReference>
<name>A0ABR9FK20_9GAMM</name>
<evidence type="ECO:0000313" key="7">
    <source>
        <dbReference type="EMBL" id="MBE0457180.1"/>
    </source>
</evidence>
<keyword evidence="8" id="KW-1185">Reference proteome</keyword>
<dbReference type="InterPro" id="IPR011013">
    <property type="entry name" value="Gal_mutarotase_sf_dom"/>
</dbReference>
<comment type="caution">
    <text evidence="7">The sequence shown here is derived from an EMBL/GenBank/DDBJ whole genome shotgun (WGS) entry which is preliminary data.</text>
</comment>
<dbReference type="Gene3D" id="2.70.98.10">
    <property type="match status" value="1"/>
</dbReference>
<sequence length="563" mass="63269">METKTRAAMYSSFKKNSVLAALLTLFVCNVSAAEEPIKQPETATPVPAKKPDTVTPASVKKPTLLTIPSESLFEVITARAKQLAANDYVADPEIAIDTLNNISYQDYRAIRFRQDHAIWKDQSLYEVQLFHPGFLYKNPITINTVSNDGKVQKLPFKTDYYRYDSTAAPLEQEISAALGSTQLGHAGFRLHFPLNNNEYKDEVAVFQGASYFRLVGPQQVYGISARGLAVDTALSSGEEFPVFKEFWLVKPTAEDTNIVLYALLDSPSVTGAYRFEISPSTNTEIKTQMQIFARKDIKKLGIAPLTSMFYHGENSTKFFDDYRPEVHDSDGLLMQSQDDKWVWRALNNPKQLSVTSFSYDNPKGFGLAQRDREFNNYLDTEAHYHARPSLWIEPLAPWGHGRVELVEIPTDTETNDNIVSYWVPEQPLKAGETLSFGYKMSTFNAVLANQDKAHVLRTRIGSAALPGEKNPPPKSHRQFTVDFTGDTINNLSANIKLLANLSLNSGAVSDKTVQQLPNNQGWRVAFKIAPEGDKPVDMRLSLTLRDKEVSEVWSYVWYPNDVQ</sequence>
<comment type="similarity">
    <text evidence="3">Belongs to the OpgD/OpgG family.</text>
</comment>
<proteinExistence type="inferred from homology"/>
<keyword evidence="5" id="KW-0732">Signal</keyword>
<dbReference type="RefSeq" id="WP_157586653.1">
    <property type="nucleotide sequence ID" value="NZ_BDDT01000002.1"/>
</dbReference>
<dbReference type="PIRSF" id="PIRSF006281">
    <property type="entry name" value="MdoG"/>
    <property type="match status" value="1"/>
</dbReference>
<dbReference type="Pfam" id="PF04349">
    <property type="entry name" value="MdoG"/>
    <property type="match status" value="1"/>
</dbReference>
<reference evidence="7 8" key="1">
    <citation type="submission" date="2020-07" db="EMBL/GenBank/DDBJ databases">
        <title>Halophilic bacteria isolated from french cheeses.</title>
        <authorList>
            <person name="Kothe C.I."/>
            <person name="Farah-Kraiem B."/>
            <person name="Renault P."/>
            <person name="Dridi B."/>
        </authorList>
    </citation>
    <scope>NUCLEOTIDE SEQUENCE [LARGE SCALE GENOMIC DNA]</scope>
    <source>
        <strain evidence="7 8">FME14</strain>
    </source>
</reference>
<protein>
    <submittedName>
        <fullName evidence="7">Glucan biosynthesis protein G</fullName>
    </submittedName>
</protein>
<dbReference type="EMBL" id="RRZA01000015">
    <property type="protein sequence ID" value="MBE0457180.1"/>
    <property type="molecule type" value="Genomic_DNA"/>
</dbReference>
<dbReference type="SUPFAM" id="SSF74650">
    <property type="entry name" value="Galactose mutarotase-like"/>
    <property type="match status" value="1"/>
</dbReference>
<gene>
    <name evidence="7" type="ORF">EI167_06875</name>
</gene>
<evidence type="ECO:0000256" key="3">
    <source>
        <dbReference type="ARBA" id="ARBA00009284"/>
    </source>
</evidence>
<dbReference type="GeneID" id="303292623"/>
<dbReference type="InterPro" id="IPR014756">
    <property type="entry name" value="Ig_E-set"/>
</dbReference>
<evidence type="ECO:0000256" key="1">
    <source>
        <dbReference type="ARBA" id="ARBA00004418"/>
    </source>
</evidence>
<feature type="chain" id="PRO_5046895501" evidence="5">
    <location>
        <begin position="33"/>
        <end position="563"/>
    </location>
</feature>
<accession>A0ABR9FK20</accession>
<evidence type="ECO:0000256" key="4">
    <source>
        <dbReference type="ARBA" id="ARBA00022764"/>
    </source>
</evidence>
<dbReference type="InterPro" id="IPR013783">
    <property type="entry name" value="Ig-like_fold"/>
</dbReference>
<evidence type="ECO:0000259" key="6">
    <source>
        <dbReference type="Pfam" id="PF04349"/>
    </source>
</evidence>
<feature type="domain" description="Glucan biosynthesis periplasmic MdoG C-terminal" evidence="6">
    <location>
        <begin position="73"/>
        <end position="557"/>
    </location>
</feature>
<organism evidence="7 8">
    <name type="scientific">Pseudoalteromonas prydzensis</name>
    <dbReference type="NCBI Taxonomy" id="182141"/>
    <lineage>
        <taxon>Bacteria</taxon>
        <taxon>Pseudomonadati</taxon>
        <taxon>Pseudomonadota</taxon>
        <taxon>Gammaproteobacteria</taxon>
        <taxon>Alteromonadales</taxon>
        <taxon>Pseudoalteromonadaceae</taxon>
        <taxon>Pseudoalteromonas</taxon>
    </lineage>
</organism>
<feature type="signal peptide" evidence="5">
    <location>
        <begin position="1"/>
        <end position="32"/>
    </location>
</feature>
<dbReference type="InterPro" id="IPR014718">
    <property type="entry name" value="GH-type_carb-bd"/>
</dbReference>
<evidence type="ECO:0000256" key="2">
    <source>
        <dbReference type="ARBA" id="ARBA00005001"/>
    </source>
</evidence>
<dbReference type="SUPFAM" id="SSF81296">
    <property type="entry name" value="E set domains"/>
    <property type="match status" value="1"/>
</dbReference>
<evidence type="ECO:0000313" key="8">
    <source>
        <dbReference type="Proteomes" id="UP000707245"/>
    </source>
</evidence>
<dbReference type="InterPro" id="IPR014438">
    <property type="entry name" value="Glucan_biosyn_MdoG/MdoD"/>
</dbReference>
<comment type="pathway">
    <text evidence="2">Glycan metabolism; osmoregulated periplasmic glucan (OPG) biosynthesis.</text>
</comment>
<dbReference type="InterPro" id="IPR007444">
    <property type="entry name" value="Glucan_biosyn_MdoG_C"/>
</dbReference>
<dbReference type="PANTHER" id="PTHR30504">
    <property type="entry name" value="GLUCANS BIOSYNTHESIS PROTEIN"/>
    <property type="match status" value="1"/>
</dbReference>
<dbReference type="Gene3D" id="2.60.40.10">
    <property type="entry name" value="Immunoglobulins"/>
    <property type="match status" value="1"/>
</dbReference>